<reference evidence="1" key="1">
    <citation type="submission" date="2023-10" db="EMBL/GenBank/DDBJ databases">
        <authorList>
            <person name="Rodriguez Cubillos JULIANA M."/>
            <person name="De Vega J."/>
        </authorList>
    </citation>
    <scope>NUCLEOTIDE SEQUENCE</scope>
</reference>
<organism evidence="1 2">
    <name type="scientific">Trifolium pratense</name>
    <name type="common">Red clover</name>
    <dbReference type="NCBI Taxonomy" id="57577"/>
    <lineage>
        <taxon>Eukaryota</taxon>
        <taxon>Viridiplantae</taxon>
        <taxon>Streptophyta</taxon>
        <taxon>Embryophyta</taxon>
        <taxon>Tracheophyta</taxon>
        <taxon>Spermatophyta</taxon>
        <taxon>Magnoliopsida</taxon>
        <taxon>eudicotyledons</taxon>
        <taxon>Gunneridae</taxon>
        <taxon>Pentapetalae</taxon>
        <taxon>rosids</taxon>
        <taxon>fabids</taxon>
        <taxon>Fabales</taxon>
        <taxon>Fabaceae</taxon>
        <taxon>Papilionoideae</taxon>
        <taxon>50 kb inversion clade</taxon>
        <taxon>NPAAA clade</taxon>
        <taxon>Hologalegina</taxon>
        <taxon>IRL clade</taxon>
        <taxon>Trifolieae</taxon>
        <taxon>Trifolium</taxon>
    </lineage>
</organism>
<protein>
    <submittedName>
        <fullName evidence="1">Uncharacterized protein</fullName>
    </submittedName>
</protein>
<name>A0ACB0JKT6_TRIPR</name>
<gene>
    <name evidence="1" type="ORF">MILVUS5_LOCUS14572</name>
</gene>
<proteinExistence type="predicted"/>
<evidence type="ECO:0000313" key="2">
    <source>
        <dbReference type="Proteomes" id="UP001177021"/>
    </source>
</evidence>
<sequence length="138" mass="15338">MACGSMLSMCLELSAGVLNHDLQVPKPECSDKLQNFPTRKQNYAETIYTEGNHAARQIYHAARGCSSINYAARGNRITRRVIKSESNLLLHQGFTPRVVKATPRVVKSESNPVPEQNFTPRVVRYHAARDQSGNLGSL</sequence>
<dbReference type="Proteomes" id="UP001177021">
    <property type="component" value="Unassembled WGS sequence"/>
</dbReference>
<keyword evidence="2" id="KW-1185">Reference proteome</keyword>
<evidence type="ECO:0000313" key="1">
    <source>
        <dbReference type="EMBL" id="CAJ2645719.1"/>
    </source>
</evidence>
<accession>A0ACB0JKT6</accession>
<comment type="caution">
    <text evidence="1">The sequence shown here is derived from an EMBL/GenBank/DDBJ whole genome shotgun (WGS) entry which is preliminary data.</text>
</comment>
<dbReference type="EMBL" id="CASHSV030000109">
    <property type="protein sequence ID" value="CAJ2645719.1"/>
    <property type="molecule type" value="Genomic_DNA"/>
</dbReference>